<dbReference type="GO" id="GO:0030430">
    <property type="term" value="C:host cell cytoplasm"/>
    <property type="evidence" value="ECO:0007669"/>
    <property type="project" value="UniProtKB-SubCell"/>
</dbReference>
<evidence type="ECO:0000256" key="16">
    <source>
        <dbReference type="ARBA" id="ARBA00024494"/>
    </source>
</evidence>
<name>A0A9N6YIW1_9RHAB</name>
<feature type="domain" description="RdRp catalytic" evidence="23">
    <location>
        <begin position="579"/>
        <end position="764"/>
    </location>
</feature>
<dbReference type="InterPro" id="IPR026890">
    <property type="entry name" value="Mononeg_mRNAcap"/>
</dbReference>
<comment type="subcellular location">
    <subcellularLocation>
        <location evidence="1">Host cytoplasm</location>
    </subcellularLocation>
    <subcellularLocation>
        <location evidence="2">Virion</location>
    </subcellularLocation>
</comment>
<evidence type="ECO:0000256" key="15">
    <source>
        <dbReference type="ARBA" id="ARBA00023268"/>
    </source>
</evidence>
<evidence type="ECO:0000256" key="4">
    <source>
        <dbReference type="ARBA" id="ARBA00022484"/>
    </source>
</evidence>
<dbReference type="GO" id="GO:0003968">
    <property type="term" value="F:RNA-directed RNA polymerase activity"/>
    <property type="evidence" value="ECO:0007669"/>
    <property type="project" value="UniProtKB-KW"/>
</dbReference>
<dbReference type="InterPro" id="IPR014023">
    <property type="entry name" value="Mononeg_RNA_pol_cat"/>
</dbReference>
<evidence type="ECO:0000256" key="10">
    <source>
        <dbReference type="ARBA" id="ARBA00022840"/>
    </source>
</evidence>
<keyword evidence="9" id="KW-0547">Nucleotide-binding</keyword>
<comment type="catalytic activity">
    <reaction evidence="22">
        <text>GTP + H2O = GDP + phosphate + H(+)</text>
        <dbReference type="Rhea" id="RHEA:19669"/>
        <dbReference type="ChEBI" id="CHEBI:15377"/>
        <dbReference type="ChEBI" id="CHEBI:15378"/>
        <dbReference type="ChEBI" id="CHEBI:37565"/>
        <dbReference type="ChEBI" id="CHEBI:43474"/>
        <dbReference type="ChEBI" id="CHEBI:58189"/>
    </reaction>
</comment>
<evidence type="ECO:0000256" key="5">
    <source>
        <dbReference type="ARBA" id="ARBA00022664"/>
    </source>
</evidence>
<comment type="catalytic activity">
    <reaction evidence="17">
        <text>a 5'-end (5'-triphosphoguanosine)-(2'-O-methyladenylyl)-adenylyl-cytidylyl-adenosine in mRNA + S-adenosyl-L-methionine = a 5'-end (N(7)-methyl 5'-triphosphoguanosine)-(2'-O-methyladenylyl)-adenylyl-cytidylyl-adenosine in mRNA + S-adenosyl-L-homocysteine</text>
        <dbReference type="Rhea" id="RHEA:65440"/>
        <dbReference type="Rhea" id="RHEA-COMP:16798"/>
        <dbReference type="Rhea" id="RHEA-COMP:16801"/>
        <dbReference type="ChEBI" id="CHEBI:57856"/>
        <dbReference type="ChEBI" id="CHEBI:59789"/>
        <dbReference type="ChEBI" id="CHEBI:156482"/>
        <dbReference type="ChEBI" id="CHEBI:156483"/>
    </reaction>
</comment>
<keyword evidence="15" id="KW-0511">Multifunctional enzyme</keyword>
<evidence type="ECO:0000256" key="11">
    <source>
        <dbReference type="ARBA" id="ARBA00022844"/>
    </source>
</evidence>
<dbReference type="EMBL" id="BK061757">
    <property type="protein sequence ID" value="DAZ90685.1"/>
    <property type="molecule type" value="Viral_cRNA"/>
</dbReference>
<dbReference type="EC" id="2.7.7.48" evidence="3"/>
<evidence type="ECO:0000256" key="8">
    <source>
        <dbReference type="ARBA" id="ARBA00022695"/>
    </source>
</evidence>
<evidence type="ECO:0000256" key="14">
    <source>
        <dbReference type="ARBA" id="ARBA00023200"/>
    </source>
</evidence>
<keyword evidence="5" id="KW-0507">mRNA processing</keyword>
<reference evidence="24" key="1">
    <citation type="journal article" date="2022" name="bioRxiv">
        <title>Unlocking the hidden genetic diversity of varicosaviruses, the neglected plant rhabdoviruses.</title>
        <authorList>
            <person name="Bejerman N."/>
            <person name="Dietzgen R.G."/>
            <person name="Debat H."/>
        </authorList>
    </citation>
    <scope>NUCLEOTIDE SEQUENCE</scope>
</reference>
<keyword evidence="11" id="KW-0946">Virion</keyword>
<proteinExistence type="predicted"/>
<sequence length="2019" mass="232722">MDLDETHPLGDDERGIHDEKVMTDLHLANALNLDHVEYLLFERFEQYNIYISDYQKEGWRKVSLQTIAYDDRIVGMLAPTQDLLLKETTMIPLSYSLYKRVVKIIGESMKARGMQFPLVDVYQAIIDQTVVVSETYLKGFKFTLHLVCMISEAARGGSESVYRDVRIENGVVIGRFKEFGLDWSFTCNNFFSTLCDHNAGITYYGSFDSLLLIMDTLGQRLCLEIGMQITMVGRVPGTIQEAALRSIIKAGDMVLQRYGNAGYELIAMFEALVVGVILSKNQDPITDKDEFLNSCIGEVEELSQEGELDEDLLVYFDSMKEMLFELSNKELSNVFCIYRIWGHPRVNTKSGMQKVMERGTMRKPDPKRVADIILQQFRKMFLMQFYQRKHRYPPCTLNPELNSHLRECIENDLPISVESSRYCLSDFNNISILKLWELPETYDVCHILNDKAVSPNRSELYKSVSEGKGTIVGVQRRGIVRWLMSDSIRCKEFLEHVDEYGIDEDSSIIGMYEKERELKIKARMFSLMSEKMRMYVVLTEGMIAEHILPYFSEITMKDPLHVMIKKLWEVSRVSHTECLDPIINIDFEKWNLNMRNELTYPLFKQMDEMFGYNSLISRTHSIFEKSLIYVSSGKYLPKVYNGLFVEDPPMLYTGHIGGFEGLRQKGWTVATVCLLAFIAERFRMRVTLLGQGDNQVVRIYMPHFHWDNLALNLTQRVLSAKRKLRQFIVAMDNYFDTAGLPIKVRETWKSTRLYMYGKMMYLDGDSLPQWVKKLLRTYALSNEGTLTVSGVIGTVATNLCASAHVSEKPDILYVLFLLMGEWSLDYLLAYHPFTRKSIKENSKIKFTIPSRNRVENLNSGRISLDRLKLTLLLIPTAVGGSVTIPITGFIIRGFPDNASEGYAWLNLLRSVPSAYKDMLDNWFGFLPNDSIEGDMLVQAPWSLNHKKPPTPGLQSREVVRDWILGGSFGSNQFIGKMKASMEMFDRKQVCRRFLSNRVNPLILHELYNSFPQVYLDGILRRVENTRSIRKLSMLNNFTSPIIEKLMDLEHNFFGYLYWRGFCVDAKHYSQCATVQCRVARNTGWNLDIHGLTTPHPLEYAFQKNCQYGEPLCDGSDYIFARVDPEGDFSPYLGSCVKTKVVSLQDIALRAEPLVASSSKLLRFARWLNLGENSMEMIRRNIKVVCDVELFNFADDEEGSFFSGSVEHRFNPSVASEGCFINYAPQIGKRVFISSDNMPRFGRGQSNYTLHFQALFAFCQYDAAYSKETSFKHYHLLCDTCIVPVEDNVDDIHPMGDLLDLIYTEKRVDTIREALGYLDKKLEIYDAAADDEKHGLRVLLEEEYSDKYAREGVHRLLALRAAMLLMYACKVLPERVAPSDLQMFPRIYAYKVSTSYILELVTEFLYVIKMSRAIEEDGRSDFTLIRSKLMTQLNRLPLIQYQGIGSLCLGRTWSDDKNELPAIFNHGEWPEDCTSFLSAIRTEIVGRVGSTNGFTKRNHNIQVPGLGLKRKECLFLILHQLYVSKHCNACPEMLIRAIRKREEPLDCFEKHVRYAKKRVTALNMPLELAVKSLVGNVNRIAPSPIVYQNSFEMSTLWKVKIRSGERMIKRLEDIEELRGGFNQDSKILLPNDYIYKWDFMLSHISYLPFENVIVIGDGFGSCSLAAARRFPHAQIYPTALLEKRKFIPQDMFSWRPLASRIYSNVRGDLLENVVDNVLHKNWIQEFQFFLSRLSGMTLIITDFNTPSHNKRLVNRVLSATKVCNEKVVFQLHKVYFGALPDFTGSWWSYMNVFNEVRNLDAFVSSIDAGGLEIGLYELLDPSEWKRMYEDEELILLRELKEVEYQSLVDTSVKVANGLFYYNFVMINDELINKPAGLVLYNHLKYITMNFKGPLENSLPDDRRKMLEGMHIRVLKGLKMLLVTLYGREICTKEYFQKLMIDKVPPEMRITSLRELATVMSVGDVELKLSTKEMKASYIFRGIWKGLRKGTTIPNAPESISEMYSDEVLFGKELNEKIKPF</sequence>
<evidence type="ECO:0000256" key="2">
    <source>
        <dbReference type="ARBA" id="ARBA00004328"/>
    </source>
</evidence>
<dbReference type="PROSITE" id="PS50526">
    <property type="entry name" value="RDRP_SSRNA_NEG_NONSEG"/>
    <property type="match status" value="1"/>
</dbReference>
<keyword evidence="14" id="KW-1035">Host cytoplasm</keyword>
<comment type="catalytic activity">
    <reaction evidence="21">
        <text>a 5'-end (5'-triphosphoguanosine)-adenylyl-adenylyl-cytidylyl-adenosine in mRNA + 2 S-adenosyl-L-methionine = a 5'-end (N(7)-methyl 5'-triphosphoguanosine)-(2'-O-methyladenylyl)-adenylyl-cytidylyl-adenosine in mRNA + 2 S-adenosyl-L-homocysteine + H(+)</text>
        <dbReference type="Rhea" id="RHEA:65376"/>
        <dbReference type="Rhea" id="RHEA-COMP:16797"/>
        <dbReference type="Rhea" id="RHEA-COMP:16798"/>
        <dbReference type="ChEBI" id="CHEBI:15378"/>
        <dbReference type="ChEBI" id="CHEBI:57856"/>
        <dbReference type="ChEBI" id="CHEBI:59789"/>
        <dbReference type="ChEBI" id="CHEBI:156483"/>
        <dbReference type="ChEBI" id="CHEBI:156484"/>
        <dbReference type="EC" id="2.1.1.375"/>
    </reaction>
</comment>
<dbReference type="Pfam" id="PF00946">
    <property type="entry name" value="Mononeg_RNA_pol"/>
    <property type="match status" value="1"/>
</dbReference>
<dbReference type="GO" id="GO:0004482">
    <property type="term" value="F:mRNA 5'-cap (guanine-N7-)-methyltransferase activity"/>
    <property type="evidence" value="ECO:0007669"/>
    <property type="project" value="InterPro"/>
</dbReference>
<evidence type="ECO:0000256" key="9">
    <source>
        <dbReference type="ARBA" id="ARBA00022741"/>
    </source>
</evidence>
<keyword evidence="4" id="KW-0696">RNA-directed RNA polymerase</keyword>
<evidence type="ECO:0000256" key="7">
    <source>
        <dbReference type="ARBA" id="ARBA00022691"/>
    </source>
</evidence>
<keyword evidence="12" id="KW-0693">Viral RNA replication</keyword>
<keyword evidence="13" id="KW-0506">mRNA capping</keyword>
<keyword evidence="7" id="KW-0949">S-adenosyl-L-methionine</keyword>
<evidence type="ECO:0000256" key="17">
    <source>
        <dbReference type="ARBA" id="ARBA00024499"/>
    </source>
</evidence>
<keyword evidence="8" id="KW-0548">Nucleotidyltransferase</keyword>
<evidence type="ECO:0000256" key="19">
    <source>
        <dbReference type="ARBA" id="ARBA00031012"/>
    </source>
</evidence>
<keyword evidence="6" id="KW-0808">Transferase</keyword>
<comment type="catalytic activity">
    <reaction evidence="20">
        <text>a 5'-end (5'-triphosphoguanosine)-adenylyl-adenylyl-cytidylyl-adenosine in mRNA + S-adenosyl-L-methionine = a 5'-end (5'-triphosphoguanosine)-(2'-O-methyladenylyl)-adenylyl-cytidylyl-adenosine in mRNA + S-adenosyl-L-homocysteine + H(+)</text>
        <dbReference type="Rhea" id="RHEA:65380"/>
        <dbReference type="Rhea" id="RHEA-COMP:16797"/>
        <dbReference type="Rhea" id="RHEA-COMP:16801"/>
        <dbReference type="ChEBI" id="CHEBI:15378"/>
        <dbReference type="ChEBI" id="CHEBI:57856"/>
        <dbReference type="ChEBI" id="CHEBI:59789"/>
        <dbReference type="ChEBI" id="CHEBI:156482"/>
        <dbReference type="ChEBI" id="CHEBI:156484"/>
    </reaction>
</comment>
<evidence type="ECO:0000313" key="24">
    <source>
        <dbReference type="EMBL" id="DAZ90685.1"/>
    </source>
</evidence>
<evidence type="ECO:0000256" key="21">
    <source>
        <dbReference type="ARBA" id="ARBA00047370"/>
    </source>
</evidence>
<evidence type="ECO:0000256" key="12">
    <source>
        <dbReference type="ARBA" id="ARBA00022953"/>
    </source>
</evidence>
<accession>A0A9N6YIW1</accession>
<organism evidence="24">
    <name type="scientific">Centaurea virus 1</name>
    <dbReference type="NCBI Taxonomy" id="2977962"/>
    <lineage>
        <taxon>Viruses</taxon>
        <taxon>Riboviria</taxon>
        <taxon>Orthornavirae</taxon>
        <taxon>Negarnaviricota</taxon>
        <taxon>Haploviricotina</taxon>
        <taxon>Monjiviricetes</taxon>
        <taxon>Mononegavirales</taxon>
        <taxon>Rhabdoviridae</taxon>
        <taxon>Betarhabdovirinae</taxon>
        <taxon>Varicosavirus</taxon>
        <taxon>Varicosavirus centaurea</taxon>
    </lineage>
</organism>
<evidence type="ECO:0000256" key="22">
    <source>
        <dbReference type="ARBA" id="ARBA00048548"/>
    </source>
</evidence>
<keyword evidence="10" id="KW-0067">ATP-binding</keyword>
<evidence type="ECO:0000256" key="1">
    <source>
        <dbReference type="ARBA" id="ARBA00004192"/>
    </source>
</evidence>
<evidence type="ECO:0000256" key="6">
    <source>
        <dbReference type="ARBA" id="ARBA00022679"/>
    </source>
</evidence>
<dbReference type="GO" id="GO:0005524">
    <property type="term" value="F:ATP binding"/>
    <property type="evidence" value="ECO:0007669"/>
    <property type="project" value="UniProtKB-KW"/>
</dbReference>
<evidence type="ECO:0000259" key="23">
    <source>
        <dbReference type="PROSITE" id="PS50526"/>
    </source>
</evidence>
<dbReference type="GO" id="GO:0044423">
    <property type="term" value="C:virion component"/>
    <property type="evidence" value="ECO:0007669"/>
    <property type="project" value="UniProtKB-KW"/>
</dbReference>
<evidence type="ECO:0000256" key="20">
    <source>
        <dbReference type="ARBA" id="ARBA00047332"/>
    </source>
</evidence>
<evidence type="ECO:0000256" key="18">
    <source>
        <dbReference type="ARBA" id="ARBA00030436"/>
    </source>
</evidence>
<dbReference type="Pfam" id="PF14318">
    <property type="entry name" value="Mononeg_mRNAcap"/>
    <property type="match status" value="1"/>
</dbReference>
<evidence type="ECO:0000256" key="13">
    <source>
        <dbReference type="ARBA" id="ARBA00023042"/>
    </source>
</evidence>
<protein>
    <recommendedName>
        <fullName evidence="3">RNA-directed RNA polymerase</fullName>
        <ecNumber evidence="3">2.7.7.48</ecNumber>
    </recommendedName>
    <alternativeName>
        <fullName evidence="19">Replicase</fullName>
    </alternativeName>
    <alternativeName>
        <fullName evidence="18">Transcriptase</fullName>
    </alternativeName>
</protein>
<comment type="catalytic activity">
    <reaction evidence="16">
        <text>a 5'-end triphospho-adenylyl-adenylyl-cytidylyl-adenosine in mRNA + GDP + H(+) = a 5'-end (5'-triphosphoguanosine)-adenylyl-adenylyl-cytidylyl-adenosine in mRNA + diphosphate</text>
        <dbReference type="Rhea" id="RHEA:65436"/>
        <dbReference type="Rhea" id="RHEA-COMP:16797"/>
        <dbReference type="Rhea" id="RHEA-COMP:16799"/>
        <dbReference type="ChEBI" id="CHEBI:15378"/>
        <dbReference type="ChEBI" id="CHEBI:33019"/>
        <dbReference type="ChEBI" id="CHEBI:58189"/>
        <dbReference type="ChEBI" id="CHEBI:156484"/>
        <dbReference type="ChEBI" id="CHEBI:156503"/>
        <dbReference type="EC" id="2.7.7.88"/>
    </reaction>
</comment>
<evidence type="ECO:0000256" key="3">
    <source>
        <dbReference type="ARBA" id="ARBA00012494"/>
    </source>
</evidence>